<evidence type="ECO:0000259" key="5">
    <source>
        <dbReference type="Pfam" id="PF02780"/>
    </source>
</evidence>
<sequence length="183" mass="19609">GEHSSCLDGALMRATGLKIAVPSTPYDVKGLIKSAIREDNPVIVPYHLNLIANGLKGEIPEEEYTIPLGKADIKREGSDVTVVATYLMVHRALAAAAKLQEKGISVEVIDPRTLVPLDKQAIIDSVRKTGKLVIMDEEPITGSAAGEISAIMAEEAFDLLDAPIKRVCAPLQSFPRGRCPLLS</sequence>
<evidence type="ECO:0000256" key="3">
    <source>
        <dbReference type="ARBA" id="ARBA00023052"/>
    </source>
</evidence>
<evidence type="ECO:0000256" key="2">
    <source>
        <dbReference type="ARBA" id="ARBA00023002"/>
    </source>
</evidence>
<comment type="cofactor">
    <cofactor evidence="1">
        <name>thiamine diphosphate</name>
        <dbReference type="ChEBI" id="CHEBI:58937"/>
    </cofactor>
</comment>
<accession>X1L065</accession>
<feature type="non-terminal residue" evidence="6">
    <location>
        <position position="1"/>
    </location>
</feature>
<dbReference type="SUPFAM" id="SSF52518">
    <property type="entry name" value="Thiamin diphosphate-binding fold (THDP-binding)"/>
    <property type="match status" value="1"/>
</dbReference>
<dbReference type="Pfam" id="PF02779">
    <property type="entry name" value="Transket_pyr"/>
    <property type="match status" value="1"/>
</dbReference>
<evidence type="ECO:0000256" key="1">
    <source>
        <dbReference type="ARBA" id="ARBA00001964"/>
    </source>
</evidence>
<evidence type="ECO:0008006" key="7">
    <source>
        <dbReference type="Google" id="ProtNLM"/>
    </source>
</evidence>
<dbReference type="SUPFAM" id="SSF52922">
    <property type="entry name" value="TK C-terminal domain-like"/>
    <property type="match status" value="1"/>
</dbReference>
<protein>
    <recommendedName>
        <fullName evidence="7">Transketolase C-terminal domain-containing protein</fullName>
    </recommendedName>
</protein>
<dbReference type="EMBL" id="BARV01009107">
    <property type="protein sequence ID" value="GAI12363.1"/>
    <property type="molecule type" value="Genomic_DNA"/>
</dbReference>
<dbReference type="FunFam" id="3.40.50.920:FF:000001">
    <property type="entry name" value="Pyruvate dehydrogenase E1 beta subunit"/>
    <property type="match status" value="1"/>
</dbReference>
<keyword evidence="2" id="KW-0560">Oxidoreductase</keyword>
<reference evidence="6" key="1">
    <citation type="journal article" date="2014" name="Front. Microbiol.">
        <title>High frequency of phylogenetically diverse reductive dehalogenase-homologous genes in deep subseafloor sedimentary metagenomes.</title>
        <authorList>
            <person name="Kawai M."/>
            <person name="Futagami T."/>
            <person name="Toyoda A."/>
            <person name="Takaki Y."/>
            <person name="Nishi S."/>
            <person name="Hori S."/>
            <person name="Arai W."/>
            <person name="Tsubouchi T."/>
            <person name="Morono Y."/>
            <person name="Uchiyama I."/>
            <person name="Ito T."/>
            <person name="Fujiyama A."/>
            <person name="Inagaki F."/>
            <person name="Takami H."/>
        </authorList>
    </citation>
    <scope>NUCLEOTIDE SEQUENCE</scope>
    <source>
        <strain evidence="6">Expedition CK06-06</strain>
    </source>
</reference>
<organism evidence="6">
    <name type="scientific">marine sediment metagenome</name>
    <dbReference type="NCBI Taxonomy" id="412755"/>
    <lineage>
        <taxon>unclassified sequences</taxon>
        <taxon>metagenomes</taxon>
        <taxon>ecological metagenomes</taxon>
    </lineage>
</organism>
<evidence type="ECO:0000259" key="4">
    <source>
        <dbReference type="Pfam" id="PF02779"/>
    </source>
</evidence>
<dbReference type="PANTHER" id="PTHR43257">
    <property type="entry name" value="PYRUVATE DEHYDROGENASE E1 COMPONENT BETA SUBUNIT"/>
    <property type="match status" value="1"/>
</dbReference>
<dbReference type="InterPro" id="IPR033248">
    <property type="entry name" value="Transketolase_C"/>
</dbReference>
<dbReference type="GO" id="GO:0016491">
    <property type="term" value="F:oxidoreductase activity"/>
    <property type="evidence" value="ECO:0007669"/>
    <property type="project" value="UniProtKB-KW"/>
</dbReference>
<dbReference type="Gene3D" id="3.40.50.970">
    <property type="match status" value="1"/>
</dbReference>
<dbReference type="InterPro" id="IPR005475">
    <property type="entry name" value="Transketolase-like_Pyr-bd"/>
</dbReference>
<comment type="caution">
    <text evidence="6">The sequence shown here is derived from an EMBL/GenBank/DDBJ whole genome shotgun (WGS) entry which is preliminary data.</text>
</comment>
<feature type="domain" description="Transketolase C-terminal" evidence="5">
    <location>
        <begin position="69"/>
        <end position="175"/>
    </location>
</feature>
<dbReference type="AlphaFoldDB" id="X1L065"/>
<proteinExistence type="predicted"/>
<dbReference type="InterPro" id="IPR009014">
    <property type="entry name" value="Transketo_C/PFOR_II"/>
</dbReference>
<name>X1L065_9ZZZZ</name>
<keyword evidence="3" id="KW-0786">Thiamine pyrophosphate</keyword>
<feature type="domain" description="Transketolase-like pyrimidine-binding" evidence="4">
    <location>
        <begin position="2"/>
        <end position="47"/>
    </location>
</feature>
<dbReference type="InterPro" id="IPR029061">
    <property type="entry name" value="THDP-binding"/>
</dbReference>
<gene>
    <name evidence="6" type="ORF">S06H3_18085</name>
</gene>
<evidence type="ECO:0000313" key="6">
    <source>
        <dbReference type="EMBL" id="GAI12363.1"/>
    </source>
</evidence>
<dbReference type="Pfam" id="PF02780">
    <property type="entry name" value="Transketolase_C"/>
    <property type="match status" value="1"/>
</dbReference>
<dbReference type="PANTHER" id="PTHR43257:SF2">
    <property type="entry name" value="PYRUVATE DEHYDROGENASE E1 COMPONENT SUBUNIT BETA"/>
    <property type="match status" value="1"/>
</dbReference>
<dbReference type="Gene3D" id="3.40.50.920">
    <property type="match status" value="1"/>
</dbReference>